<organism evidence="2 3">
    <name type="scientific">Flavobacterium gillisiae</name>
    <dbReference type="NCBI Taxonomy" id="150146"/>
    <lineage>
        <taxon>Bacteria</taxon>
        <taxon>Pseudomonadati</taxon>
        <taxon>Bacteroidota</taxon>
        <taxon>Flavobacteriia</taxon>
        <taxon>Flavobacteriales</taxon>
        <taxon>Flavobacteriaceae</taxon>
        <taxon>Flavobacterium</taxon>
    </lineage>
</organism>
<dbReference type="InterPro" id="IPR011652">
    <property type="entry name" value="MORN_2"/>
</dbReference>
<protein>
    <submittedName>
        <fullName evidence="2">MORN repeat variant</fullName>
    </submittedName>
</protein>
<dbReference type="RefSeq" id="WP_091089500.1">
    <property type="nucleotide sequence ID" value="NZ_FNRD01000007.1"/>
</dbReference>
<evidence type="ECO:0000256" key="1">
    <source>
        <dbReference type="SAM" id="SignalP"/>
    </source>
</evidence>
<dbReference type="Gene3D" id="2.20.110.10">
    <property type="entry name" value="Histone H3 K4-specific methyltransferase SET7/9 N-terminal domain"/>
    <property type="match status" value="2"/>
</dbReference>
<dbReference type="Pfam" id="PF07661">
    <property type="entry name" value="MORN_2"/>
    <property type="match status" value="3"/>
</dbReference>
<evidence type="ECO:0000313" key="3">
    <source>
        <dbReference type="Proteomes" id="UP000198951"/>
    </source>
</evidence>
<gene>
    <name evidence="2" type="ORF">SAMN05443667_10765</name>
</gene>
<feature type="signal peptide" evidence="1">
    <location>
        <begin position="1"/>
        <end position="21"/>
    </location>
</feature>
<dbReference type="OrthoDB" id="1524045at2"/>
<dbReference type="PROSITE" id="PS51257">
    <property type="entry name" value="PROKAR_LIPOPROTEIN"/>
    <property type="match status" value="1"/>
</dbReference>
<dbReference type="Proteomes" id="UP000198951">
    <property type="component" value="Unassembled WGS sequence"/>
</dbReference>
<dbReference type="SUPFAM" id="SSF82185">
    <property type="entry name" value="Histone H3 K4-specific methyltransferase SET7/9 N-terminal domain"/>
    <property type="match status" value="1"/>
</dbReference>
<dbReference type="STRING" id="150146.SAMN05443667_10765"/>
<accession>A0A1H4D623</accession>
<dbReference type="EMBL" id="FNRD01000007">
    <property type="protein sequence ID" value="SEA67940.1"/>
    <property type="molecule type" value="Genomic_DNA"/>
</dbReference>
<proteinExistence type="predicted"/>
<keyword evidence="1" id="KW-0732">Signal</keyword>
<dbReference type="AlphaFoldDB" id="A0A1H4D623"/>
<keyword evidence="3" id="KW-1185">Reference proteome</keyword>
<sequence>MKKLFLVIITILTLISCTVQKDFYQNGNLKAKGKITNNIKHGKWKLFYENGNREQIGTFIEGKKAGIWKSYHTNGSIYSEQEWHNGNLTRIISYYDEEGNKMDIDPFKNVNETARLYDIDRNLNFIIHGIDNKIPLEYLNFKEKYGIGLIIENCAIDPFSFKRATKNNQMISEYLNKKYGRDWLDELPSKPYGI</sequence>
<evidence type="ECO:0000313" key="2">
    <source>
        <dbReference type="EMBL" id="SEA67940.1"/>
    </source>
</evidence>
<feature type="chain" id="PRO_5011530327" evidence="1">
    <location>
        <begin position="22"/>
        <end position="194"/>
    </location>
</feature>
<reference evidence="3" key="1">
    <citation type="submission" date="2016-10" db="EMBL/GenBank/DDBJ databases">
        <authorList>
            <person name="Varghese N."/>
            <person name="Submissions S."/>
        </authorList>
    </citation>
    <scope>NUCLEOTIDE SEQUENCE [LARGE SCALE GENOMIC DNA]</scope>
    <source>
        <strain evidence="3">DSM 22376</strain>
    </source>
</reference>
<name>A0A1H4D623_9FLAO</name>